<evidence type="ECO:0000259" key="10">
    <source>
        <dbReference type="Pfam" id="PF01909"/>
    </source>
</evidence>
<dbReference type="InterPro" id="IPR052038">
    <property type="entry name" value="Type-VII_TA_antitoxin"/>
</dbReference>
<dbReference type="InterPro" id="IPR002934">
    <property type="entry name" value="Polymerase_NTP_transf_dom"/>
</dbReference>
<dbReference type="GO" id="GO:0005524">
    <property type="term" value="F:ATP binding"/>
    <property type="evidence" value="ECO:0007669"/>
    <property type="project" value="UniProtKB-KW"/>
</dbReference>
<evidence type="ECO:0000256" key="3">
    <source>
        <dbReference type="ARBA" id="ARBA00022679"/>
    </source>
</evidence>
<dbReference type="Proteomes" id="UP000231407">
    <property type="component" value="Unassembled WGS sequence"/>
</dbReference>
<keyword evidence="6" id="KW-0547">Nucleotide-binding</keyword>
<evidence type="ECO:0000256" key="1">
    <source>
        <dbReference type="ARBA" id="ARBA00001946"/>
    </source>
</evidence>
<comment type="cofactor">
    <cofactor evidence="1">
        <name>Mg(2+)</name>
        <dbReference type="ChEBI" id="CHEBI:18420"/>
    </cofactor>
</comment>
<protein>
    <submittedName>
        <fullName evidence="11">Nucleotidyltransferase</fullName>
    </submittedName>
</protein>
<dbReference type="CDD" id="cd05403">
    <property type="entry name" value="NT_KNTase_like"/>
    <property type="match status" value="1"/>
</dbReference>
<evidence type="ECO:0000256" key="2">
    <source>
        <dbReference type="ARBA" id="ARBA00022649"/>
    </source>
</evidence>
<accession>A0A2M7AR71</accession>
<dbReference type="GO" id="GO:0046872">
    <property type="term" value="F:metal ion binding"/>
    <property type="evidence" value="ECO:0007669"/>
    <property type="project" value="UniProtKB-KW"/>
</dbReference>
<dbReference type="PANTHER" id="PTHR33571:SF12">
    <property type="entry name" value="BSL3053 PROTEIN"/>
    <property type="match status" value="1"/>
</dbReference>
<dbReference type="SUPFAM" id="SSF81301">
    <property type="entry name" value="Nucleotidyltransferase"/>
    <property type="match status" value="1"/>
</dbReference>
<dbReference type="Gene3D" id="3.30.460.10">
    <property type="entry name" value="Beta Polymerase, domain 2"/>
    <property type="match status" value="1"/>
</dbReference>
<comment type="caution">
    <text evidence="11">The sequence shown here is derived from an EMBL/GenBank/DDBJ whole genome shotgun (WGS) entry which is preliminary data.</text>
</comment>
<dbReference type="Pfam" id="PF01909">
    <property type="entry name" value="NTP_transf_2"/>
    <property type="match status" value="1"/>
</dbReference>
<reference evidence="12" key="1">
    <citation type="submission" date="2017-09" db="EMBL/GenBank/DDBJ databases">
        <title>Depth-based differentiation of microbial function through sediment-hosted aquifers and enrichment of novel symbionts in the deep terrestrial subsurface.</title>
        <authorList>
            <person name="Probst A.J."/>
            <person name="Ladd B."/>
            <person name="Jarett J.K."/>
            <person name="Geller-Mcgrath D.E."/>
            <person name="Sieber C.M.K."/>
            <person name="Emerson J.B."/>
            <person name="Anantharaman K."/>
            <person name="Thomas B.C."/>
            <person name="Malmstrom R."/>
            <person name="Stieglmeier M."/>
            <person name="Klingl A."/>
            <person name="Woyke T."/>
            <person name="Ryan C.M."/>
            <person name="Banfield J.F."/>
        </authorList>
    </citation>
    <scope>NUCLEOTIDE SEQUENCE [LARGE SCALE GENOMIC DNA]</scope>
</reference>
<keyword evidence="5" id="KW-0479">Metal-binding</keyword>
<comment type="similarity">
    <text evidence="9">Belongs to the MntA antitoxin family.</text>
</comment>
<organism evidence="11 12">
    <name type="scientific">Candidatus Shapirobacteria bacterium CG06_land_8_20_14_3_00_40_12</name>
    <dbReference type="NCBI Taxonomy" id="1974881"/>
    <lineage>
        <taxon>Bacteria</taxon>
        <taxon>Candidatus Shapironibacteriota</taxon>
    </lineage>
</organism>
<keyword evidence="4" id="KW-0548">Nucleotidyltransferase</keyword>
<evidence type="ECO:0000313" key="12">
    <source>
        <dbReference type="Proteomes" id="UP000231407"/>
    </source>
</evidence>
<evidence type="ECO:0000256" key="6">
    <source>
        <dbReference type="ARBA" id="ARBA00022741"/>
    </source>
</evidence>
<keyword evidence="7" id="KW-0067">ATP-binding</keyword>
<dbReference type="PANTHER" id="PTHR33571">
    <property type="entry name" value="SSL8005 PROTEIN"/>
    <property type="match status" value="1"/>
</dbReference>
<evidence type="ECO:0000256" key="9">
    <source>
        <dbReference type="ARBA" id="ARBA00038276"/>
    </source>
</evidence>
<proteinExistence type="inferred from homology"/>
<evidence type="ECO:0000256" key="8">
    <source>
        <dbReference type="ARBA" id="ARBA00022842"/>
    </source>
</evidence>
<name>A0A2M7AR71_9BACT</name>
<evidence type="ECO:0000256" key="5">
    <source>
        <dbReference type="ARBA" id="ARBA00022723"/>
    </source>
</evidence>
<keyword evidence="3 11" id="KW-0808">Transferase</keyword>
<evidence type="ECO:0000256" key="7">
    <source>
        <dbReference type="ARBA" id="ARBA00022840"/>
    </source>
</evidence>
<evidence type="ECO:0000313" key="11">
    <source>
        <dbReference type="EMBL" id="PIU73102.1"/>
    </source>
</evidence>
<gene>
    <name evidence="11" type="ORF">COS78_03935</name>
</gene>
<dbReference type="GO" id="GO:0016779">
    <property type="term" value="F:nucleotidyltransferase activity"/>
    <property type="evidence" value="ECO:0007669"/>
    <property type="project" value="UniProtKB-KW"/>
</dbReference>
<evidence type="ECO:0000256" key="4">
    <source>
        <dbReference type="ARBA" id="ARBA00022695"/>
    </source>
</evidence>
<dbReference type="EMBL" id="PEWA01000054">
    <property type="protein sequence ID" value="PIU73102.1"/>
    <property type="molecule type" value="Genomic_DNA"/>
</dbReference>
<dbReference type="InterPro" id="IPR043519">
    <property type="entry name" value="NT_sf"/>
</dbReference>
<dbReference type="AlphaFoldDB" id="A0A2M7AR71"/>
<feature type="domain" description="Polymerase nucleotidyl transferase" evidence="10">
    <location>
        <begin position="21"/>
        <end position="98"/>
    </location>
</feature>
<keyword evidence="2" id="KW-1277">Toxin-antitoxin system</keyword>
<sequence length="101" mass="11594">MKVVNVGEVKKVILNNKQIIRNYGVNKLGLFGSFVRDEQKENSDVDLLVDFDKDQNTFKNFMGFADFMEETLGRKVDVVTLQSLSPFIGPYILKEVKYVEV</sequence>
<keyword evidence="8" id="KW-0460">Magnesium</keyword>